<protein>
    <submittedName>
        <fullName evidence="8">S8 family serine peptidase</fullName>
    </submittedName>
</protein>
<dbReference type="Proteomes" id="UP001430172">
    <property type="component" value="Unassembled WGS sequence"/>
</dbReference>
<dbReference type="Gene3D" id="3.40.50.200">
    <property type="entry name" value="Peptidase S8/S53 domain"/>
    <property type="match status" value="1"/>
</dbReference>
<dbReference type="PROSITE" id="PS00138">
    <property type="entry name" value="SUBTILASE_SER"/>
    <property type="match status" value="1"/>
</dbReference>
<keyword evidence="2 5" id="KW-0645">Protease</keyword>
<accession>A0ABS2CJE6</accession>
<evidence type="ECO:0000256" key="2">
    <source>
        <dbReference type="ARBA" id="ARBA00022670"/>
    </source>
</evidence>
<keyword evidence="9" id="KW-1185">Reference proteome</keyword>
<comment type="caution">
    <text evidence="8">The sequence shown here is derived from an EMBL/GenBank/DDBJ whole genome shotgun (WGS) entry which is preliminary data.</text>
</comment>
<feature type="active site" description="Charge relay system" evidence="5">
    <location>
        <position position="181"/>
    </location>
</feature>
<evidence type="ECO:0000256" key="5">
    <source>
        <dbReference type="PROSITE-ProRule" id="PRU01240"/>
    </source>
</evidence>
<proteinExistence type="inferred from homology"/>
<evidence type="ECO:0000256" key="4">
    <source>
        <dbReference type="ARBA" id="ARBA00022825"/>
    </source>
</evidence>
<feature type="domain" description="Peptidase S8/S53" evidence="7">
    <location>
        <begin position="172"/>
        <end position="442"/>
    </location>
</feature>
<sequence length="662" mass="65706">MTTARGRQRLCGLVTCAILGLGALLAPPTAAATAGDPGVERMLAGVDPEAPVPVVVHLRGRAPDAPTTGSRRARRAALVRSLRAHAGSSQSALLARLARLQAEGRTGPATSLWVTDAVAVSATPDVVRELASRPDVASVEPDAVTVLAADVAAEGNVSTTGAPTLWAGGRTGTGVVVATLDSGADPSNPDLAASWRGGTNSWFDPYGQHPDAPVDLSGHGTATLGVVVGDHDAGTSYGMAPGARWIAARVFDDRGASSTSAIHQAFQWALDPDHDPATDDGPDVVNLSWSLGTGPGCDLEFQPDVAALRAAGTLTVAAAGNFGPGPATSVSPGNYPEVLSVGAVDSSDRLWPSSSAGPSTCGGRGRVLPDLVAPGVSVLAADRWGGYQVVSGTSIATPHVAGALALLLQGRRGTAVDPLVAALTGGAVDLGAAGPDDVFGHGRLDVAAAEALLEATPPADPGFALTAAPASVTVAAGQTVSAEVRLVPEPGYDGPVGLAVAGLPSGVTATASPSTLTPASPTATLTLTASRTAVATTVPLTVTGTAAGHTATATLELVVRPVVDFTLSPAAPGVSVRRGASAMVPVSVRGLRGWTGPVAVGSLVLARGVGTSLDARSVTAPGSVTLTVRAGPSAALGRTPVLVTGRVGRVVRSTWVVVTVTR</sequence>
<dbReference type="RefSeq" id="WP_204130490.1">
    <property type="nucleotide sequence ID" value="NZ_JAFDVD010000007.1"/>
</dbReference>
<dbReference type="Pfam" id="PF00082">
    <property type="entry name" value="Peptidase_S8"/>
    <property type="match status" value="1"/>
</dbReference>
<evidence type="ECO:0000259" key="7">
    <source>
        <dbReference type="Pfam" id="PF00082"/>
    </source>
</evidence>
<keyword evidence="6" id="KW-0732">Signal</keyword>
<feature type="signal peptide" evidence="6">
    <location>
        <begin position="1"/>
        <end position="32"/>
    </location>
</feature>
<reference evidence="8" key="1">
    <citation type="submission" date="2021-02" db="EMBL/GenBank/DDBJ databases">
        <title>Phycicoccus sp. MQZ13P-5T, whole genome shotgun sequence.</title>
        <authorList>
            <person name="Tuo L."/>
        </authorList>
    </citation>
    <scope>NUCLEOTIDE SEQUENCE</scope>
    <source>
        <strain evidence="8">MQZ13P-5</strain>
    </source>
</reference>
<dbReference type="InterPro" id="IPR023828">
    <property type="entry name" value="Peptidase_S8_Ser-AS"/>
</dbReference>
<evidence type="ECO:0000313" key="9">
    <source>
        <dbReference type="Proteomes" id="UP001430172"/>
    </source>
</evidence>
<name>A0ABS2CJE6_9MICO</name>
<evidence type="ECO:0000256" key="3">
    <source>
        <dbReference type="ARBA" id="ARBA00022801"/>
    </source>
</evidence>
<feature type="chain" id="PRO_5045170443" evidence="6">
    <location>
        <begin position="33"/>
        <end position="662"/>
    </location>
</feature>
<dbReference type="InterPro" id="IPR015500">
    <property type="entry name" value="Peptidase_S8_subtilisin-rel"/>
</dbReference>
<dbReference type="PANTHER" id="PTHR43806:SF11">
    <property type="entry name" value="CEREVISIN-RELATED"/>
    <property type="match status" value="1"/>
</dbReference>
<dbReference type="PROSITE" id="PS51892">
    <property type="entry name" value="SUBTILASE"/>
    <property type="match status" value="1"/>
</dbReference>
<evidence type="ECO:0000256" key="6">
    <source>
        <dbReference type="SAM" id="SignalP"/>
    </source>
</evidence>
<keyword evidence="4 5" id="KW-0720">Serine protease</keyword>
<gene>
    <name evidence="8" type="ORF">JQN70_06415</name>
</gene>
<comment type="similarity">
    <text evidence="1 5">Belongs to the peptidase S8 family.</text>
</comment>
<keyword evidence="3 5" id="KW-0378">Hydrolase</keyword>
<evidence type="ECO:0000313" key="8">
    <source>
        <dbReference type="EMBL" id="MBM6400010.1"/>
    </source>
</evidence>
<dbReference type="InterPro" id="IPR050131">
    <property type="entry name" value="Peptidase_S8_subtilisin-like"/>
</dbReference>
<dbReference type="EMBL" id="JAFDVD010000007">
    <property type="protein sequence ID" value="MBM6400010.1"/>
    <property type="molecule type" value="Genomic_DNA"/>
</dbReference>
<feature type="active site" description="Charge relay system" evidence="5">
    <location>
        <position position="219"/>
    </location>
</feature>
<feature type="active site" description="Charge relay system" evidence="5">
    <location>
        <position position="394"/>
    </location>
</feature>
<organism evidence="8 9">
    <name type="scientific">Phycicoccus sonneratiae</name>
    <dbReference type="NCBI Taxonomy" id="2807628"/>
    <lineage>
        <taxon>Bacteria</taxon>
        <taxon>Bacillati</taxon>
        <taxon>Actinomycetota</taxon>
        <taxon>Actinomycetes</taxon>
        <taxon>Micrococcales</taxon>
        <taxon>Intrasporangiaceae</taxon>
        <taxon>Phycicoccus</taxon>
    </lineage>
</organism>
<dbReference type="InterPro" id="IPR036852">
    <property type="entry name" value="Peptidase_S8/S53_dom_sf"/>
</dbReference>
<dbReference type="PANTHER" id="PTHR43806">
    <property type="entry name" value="PEPTIDASE S8"/>
    <property type="match status" value="1"/>
</dbReference>
<dbReference type="PRINTS" id="PR00723">
    <property type="entry name" value="SUBTILISIN"/>
</dbReference>
<dbReference type="InterPro" id="IPR000209">
    <property type="entry name" value="Peptidase_S8/S53_dom"/>
</dbReference>
<dbReference type="SUPFAM" id="SSF52743">
    <property type="entry name" value="Subtilisin-like"/>
    <property type="match status" value="1"/>
</dbReference>
<evidence type="ECO:0000256" key="1">
    <source>
        <dbReference type="ARBA" id="ARBA00011073"/>
    </source>
</evidence>